<keyword evidence="3" id="KW-0274">FAD</keyword>
<dbReference type="AlphaFoldDB" id="A0A090CYB5"/>
<sequence>MNDEFVSAVILGAGAAGFFASIACKEGLAEGRVLLIEKTRAPLAKLKVSGGGRCNVTHYCFDPKVLIQNYPRGGLELLGPFHRFQPKDTIDWFKVRGVELKVEEDGRMFPVTDDSSTIVEALKKAANDAGVEILLEKRLKKADRIDEGFLLEFIDGSFIKTKALLLATGSSKEGYQLAKEFGHTIDPLCPSLFSFNVPDFPLEKLAGVSVELAGSSLKNGKHRFDAPLLITHGGFSGPSILKLSSFEAMTLALKDYETDFFIDWLPGCEERKIREELEDRKTNHGKKTVILDSFFHLPKSLWKELILKAGISYDTTWNHVSKSLLEKILFTLKMDVYRMKGKTPYKSEFVTCGGVKLSEVNFKKMESKLAKNLYFAGEILNIDGVTGGFNFQAAWTTGWIAGKAIQDSQVLT</sequence>
<dbReference type="Gene3D" id="2.40.30.10">
    <property type="entry name" value="Translation factors"/>
    <property type="match status" value="1"/>
</dbReference>
<evidence type="ECO:0000256" key="3">
    <source>
        <dbReference type="ARBA" id="ARBA00022827"/>
    </source>
</evidence>
<dbReference type="EMBL" id="CCEJ010000003">
    <property type="protein sequence ID" value="CDR33271.1"/>
    <property type="molecule type" value="Genomic_DNA"/>
</dbReference>
<dbReference type="Proteomes" id="UP000031552">
    <property type="component" value="Unassembled WGS sequence"/>
</dbReference>
<dbReference type="PANTHER" id="PTHR42887">
    <property type="entry name" value="OS12G0638800 PROTEIN"/>
    <property type="match status" value="1"/>
</dbReference>
<reference evidence="6" key="1">
    <citation type="submission" date="2013-12" db="EMBL/GenBank/DDBJ databases">
        <authorList>
            <person name="Linke B."/>
        </authorList>
    </citation>
    <scope>NUCLEOTIDE SEQUENCE [LARGE SCALE GENOMIC DNA]</scope>
    <source>
        <strain evidence="6">CRIB-18</strain>
    </source>
</reference>
<dbReference type="RefSeq" id="WP_041016791.1">
    <property type="nucleotide sequence ID" value="NZ_CCEJ010000003.1"/>
</dbReference>
<name>A0A090CYB5_9BACT</name>
<keyword evidence="2" id="KW-0285">Flavoprotein</keyword>
<dbReference type="InterPro" id="IPR036188">
    <property type="entry name" value="FAD/NAD-bd_sf"/>
</dbReference>
<dbReference type="InterPro" id="IPR004792">
    <property type="entry name" value="BaiN-like"/>
</dbReference>
<comment type="caution">
    <text evidence="6">The sequence shown here is derived from an EMBL/GenBank/DDBJ whole genome shotgun (WGS) entry which is preliminary data.</text>
</comment>
<gene>
    <name evidence="6" type="ORF">CSEC_0434</name>
</gene>
<keyword evidence="7" id="KW-1185">Reference proteome</keyword>
<dbReference type="SUPFAM" id="SSF160996">
    <property type="entry name" value="HI0933 insert domain-like"/>
    <property type="match status" value="1"/>
</dbReference>
<dbReference type="InterPro" id="IPR023166">
    <property type="entry name" value="BaiN-like_dom_sf"/>
</dbReference>
<proteinExistence type="predicted"/>
<dbReference type="OrthoDB" id="9773233at2"/>
<dbReference type="Pfam" id="PF03486">
    <property type="entry name" value="HI0933_like"/>
    <property type="match status" value="1"/>
</dbReference>
<protein>
    <submittedName>
        <fullName evidence="6">Conserved putative secreted protein</fullName>
    </submittedName>
</protein>
<feature type="domain" description="RsdA/BaiN/AoA(So)-like Rossmann fold-like" evidence="4">
    <location>
        <begin position="8"/>
        <end position="403"/>
    </location>
</feature>
<evidence type="ECO:0000313" key="6">
    <source>
        <dbReference type="EMBL" id="CDR33271.1"/>
    </source>
</evidence>
<accession>A0A090CYB5</accession>
<evidence type="ECO:0000313" key="7">
    <source>
        <dbReference type="Proteomes" id="UP000031552"/>
    </source>
</evidence>
<dbReference type="eggNOG" id="COG2081">
    <property type="taxonomic scope" value="Bacteria"/>
</dbReference>
<evidence type="ECO:0000259" key="4">
    <source>
        <dbReference type="Pfam" id="PF03486"/>
    </source>
</evidence>
<dbReference type="Pfam" id="PF22780">
    <property type="entry name" value="HI0933_like_1st"/>
    <property type="match status" value="1"/>
</dbReference>
<evidence type="ECO:0000256" key="1">
    <source>
        <dbReference type="ARBA" id="ARBA00001974"/>
    </source>
</evidence>
<dbReference type="InterPro" id="IPR055178">
    <property type="entry name" value="RsdA/BaiN/AoA(So)-like_dom"/>
</dbReference>
<dbReference type="Gene3D" id="3.50.50.60">
    <property type="entry name" value="FAD/NAD(P)-binding domain"/>
    <property type="match status" value="1"/>
</dbReference>
<evidence type="ECO:0000259" key="5">
    <source>
        <dbReference type="Pfam" id="PF22780"/>
    </source>
</evidence>
<feature type="domain" description="RsdA/BaiN/AoA(So)-like insert" evidence="5">
    <location>
        <begin position="190"/>
        <end position="350"/>
    </location>
</feature>
<dbReference type="PANTHER" id="PTHR42887:SF2">
    <property type="entry name" value="OS12G0638800 PROTEIN"/>
    <property type="match status" value="1"/>
</dbReference>
<dbReference type="STRING" id="1437425.CSEC_0434"/>
<dbReference type="Gene3D" id="1.10.8.260">
    <property type="entry name" value="HI0933 insert domain-like"/>
    <property type="match status" value="1"/>
</dbReference>
<organism evidence="6 7">
    <name type="scientific">Candidatus Criblamydia sequanensis CRIB-18</name>
    <dbReference type="NCBI Taxonomy" id="1437425"/>
    <lineage>
        <taxon>Bacteria</taxon>
        <taxon>Pseudomonadati</taxon>
        <taxon>Chlamydiota</taxon>
        <taxon>Chlamydiia</taxon>
        <taxon>Parachlamydiales</taxon>
        <taxon>Candidatus Criblamydiaceae</taxon>
        <taxon>Candidatus Criblamydia</taxon>
    </lineage>
</organism>
<reference evidence="6" key="2">
    <citation type="submission" date="2014-09" db="EMBL/GenBank/DDBJ databases">
        <title>Criblamydia sequanensis harbors a mega-plasmid encoding arsenite resistance.</title>
        <authorList>
            <person name="Bertelli C."/>
            <person name="Goesmann A."/>
            <person name="Greub G."/>
        </authorList>
    </citation>
    <scope>NUCLEOTIDE SEQUENCE [LARGE SCALE GENOMIC DNA]</scope>
    <source>
        <strain evidence="6">CRIB-18</strain>
    </source>
</reference>
<dbReference type="SUPFAM" id="SSF51905">
    <property type="entry name" value="FAD/NAD(P)-binding domain"/>
    <property type="match status" value="1"/>
</dbReference>
<dbReference type="NCBIfam" id="TIGR00275">
    <property type="entry name" value="aminoacetone oxidase family FAD-binding enzyme"/>
    <property type="match status" value="1"/>
</dbReference>
<evidence type="ECO:0000256" key="2">
    <source>
        <dbReference type="ARBA" id="ARBA00022630"/>
    </source>
</evidence>
<dbReference type="InterPro" id="IPR057661">
    <property type="entry name" value="RsdA/BaiN/AoA(So)_Rossmann"/>
</dbReference>
<comment type="cofactor">
    <cofactor evidence="1">
        <name>FAD</name>
        <dbReference type="ChEBI" id="CHEBI:57692"/>
    </cofactor>
</comment>